<accession>A0A4R5D980</accession>
<evidence type="ECO:0000313" key="13">
    <source>
        <dbReference type="Proteomes" id="UP000294739"/>
    </source>
</evidence>
<dbReference type="EMBL" id="SMKZ01000029">
    <property type="protein sequence ID" value="TDE07954.1"/>
    <property type="molecule type" value="Genomic_DNA"/>
</dbReference>
<evidence type="ECO:0000256" key="1">
    <source>
        <dbReference type="ARBA" id="ARBA00004496"/>
    </source>
</evidence>
<evidence type="ECO:0000256" key="7">
    <source>
        <dbReference type="ARBA" id="ARBA00022777"/>
    </source>
</evidence>
<gene>
    <name evidence="12" type="ORF">E1269_19300</name>
</gene>
<keyword evidence="13" id="KW-1185">Reference proteome</keyword>
<dbReference type="Proteomes" id="UP000294739">
    <property type="component" value="Unassembled WGS sequence"/>
</dbReference>
<dbReference type="PANTHER" id="PTHR36203:SF1">
    <property type="entry name" value="ASCORBATE-SPECIFIC PTS SYSTEM EIIA COMPONENT"/>
    <property type="match status" value="1"/>
</dbReference>
<keyword evidence="4" id="KW-0597">Phosphoprotein</keyword>
<keyword evidence="3" id="KW-0963">Cytoplasm</keyword>
<comment type="caution">
    <text evidence="12">The sequence shown here is derived from an EMBL/GenBank/DDBJ whole genome shotgun (WGS) entry which is preliminary data.</text>
</comment>
<protein>
    <recommendedName>
        <fullName evidence="9">Ascorbate-specific PTS system EIIA component</fullName>
    </recommendedName>
    <alternativeName>
        <fullName evidence="10">Ascorbate-specific phosphotransferase enzyme IIA component</fullName>
    </alternativeName>
</protein>
<dbReference type="OrthoDB" id="1634238at2"/>
<organism evidence="12 13">
    <name type="scientific">Jiangella asiatica</name>
    <dbReference type="NCBI Taxonomy" id="2530372"/>
    <lineage>
        <taxon>Bacteria</taxon>
        <taxon>Bacillati</taxon>
        <taxon>Actinomycetota</taxon>
        <taxon>Actinomycetes</taxon>
        <taxon>Jiangellales</taxon>
        <taxon>Jiangellaceae</taxon>
        <taxon>Jiangella</taxon>
    </lineage>
</organism>
<comment type="function">
    <text evidence="8">The phosphoenolpyruvate-dependent sugar phosphotransferase system (sugar PTS), a major carbohydrate active transport system, catalyzes the phosphorylation of incoming sugar substrates concomitantly with their translocation across the cell membrane. The enzyme II UlaABC PTS system is involved in ascorbate transport.</text>
</comment>
<dbReference type="GO" id="GO:0009401">
    <property type="term" value="P:phosphoenolpyruvate-dependent sugar phosphotransferase system"/>
    <property type="evidence" value="ECO:0007669"/>
    <property type="project" value="UniProtKB-KW"/>
</dbReference>
<dbReference type="PANTHER" id="PTHR36203">
    <property type="entry name" value="ASCORBATE-SPECIFIC PTS SYSTEM EIIA COMPONENT"/>
    <property type="match status" value="1"/>
</dbReference>
<reference evidence="12 13" key="1">
    <citation type="submission" date="2019-03" db="EMBL/GenBank/DDBJ databases">
        <title>Draft genome sequences of novel Actinobacteria.</title>
        <authorList>
            <person name="Sahin N."/>
            <person name="Ay H."/>
            <person name="Saygin H."/>
        </authorList>
    </citation>
    <scope>NUCLEOTIDE SEQUENCE [LARGE SCALE GENOMIC DNA]</scope>
    <source>
        <strain evidence="12 13">5K138</strain>
    </source>
</reference>
<evidence type="ECO:0000256" key="10">
    <source>
        <dbReference type="ARBA" id="ARBA00042072"/>
    </source>
</evidence>
<dbReference type="InParanoid" id="A0A4R5D980"/>
<evidence type="ECO:0000256" key="5">
    <source>
        <dbReference type="ARBA" id="ARBA00022679"/>
    </source>
</evidence>
<evidence type="ECO:0000256" key="4">
    <source>
        <dbReference type="ARBA" id="ARBA00022553"/>
    </source>
</evidence>
<dbReference type="Gene3D" id="3.40.930.10">
    <property type="entry name" value="Mannitol-specific EII, Chain A"/>
    <property type="match status" value="1"/>
</dbReference>
<evidence type="ECO:0000256" key="2">
    <source>
        <dbReference type="ARBA" id="ARBA00022448"/>
    </source>
</evidence>
<keyword evidence="6" id="KW-0598">Phosphotransferase system</keyword>
<keyword evidence="5" id="KW-0808">Transferase</keyword>
<evidence type="ECO:0000256" key="3">
    <source>
        <dbReference type="ARBA" id="ARBA00022490"/>
    </source>
</evidence>
<dbReference type="AlphaFoldDB" id="A0A4R5D980"/>
<dbReference type="SUPFAM" id="SSF55804">
    <property type="entry name" value="Phoshotransferase/anion transport protein"/>
    <property type="match status" value="1"/>
</dbReference>
<keyword evidence="7" id="KW-0418">Kinase</keyword>
<evidence type="ECO:0000256" key="9">
    <source>
        <dbReference type="ARBA" id="ARBA00041175"/>
    </source>
</evidence>
<proteinExistence type="predicted"/>
<dbReference type="GO" id="GO:0016301">
    <property type="term" value="F:kinase activity"/>
    <property type="evidence" value="ECO:0007669"/>
    <property type="project" value="UniProtKB-KW"/>
</dbReference>
<evidence type="ECO:0000256" key="6">
    <source>
        <dbReference type="ARBA" id="ARBA00022683"/>
    </source>
</evidence>
<name>A0A4R5D980_9ACTN</name>
<keyword evidence="2" id="KW-0813">Transport</keyword>
<evidence type="ECO:0000313" key="12">
    <source>
        <dbReference type="EMBL" id="TDE07954.1"/>
    </source>
</evidence>
<dbReference type="InterPro" id="IPR016152">
    <property type="entry name" value="PTrfase/Anion_transptr"/>
</dbReference>
<feature type="domain" description="PTS EIIA type-2" evidence="11">
    <location>
        <begin position="2"/>
        <end position="147"/>
    </location>
</feature>
<dbReference type="PROSITE" id="PS51094">
    <property type="entry name" value="PTS_EIIA_TYPE_2"/>
    <property type="match status" value="1"/>
</dbReference>
<sequence>MAGVTEPILDAVVGVQATDWRGAVHAACAPLVTAGALEARYPDRCVAIAEEHGPYMVLAPGLALAHARPEDGAVQLCLSAAVLSRPVEFGHDQNDPVDLVLAFGSPDDASHLELLQSLAEHLLAGLADELRLAPNRVEAVRMLGAVA</sequence>
<dbReference type="InterPro" id="IPR051351">
    <property type="entry name" value="Ascorbate-PTS_EIIA_comp"/>
</dbReference>
<comment type="subcellular location">
    <subcellularLocation>
        <location evidence="1">Cytoplasm</location>
    </subcellularLocation>
</comment>
<dbReference type="InterPro" id="IPR002178">
    <property type="entry name" value="PTS_EIIA_type-2_dom"/>
</dbReference>
<dbReference type="GO" id="GO:0005737">
    <property type="term" value="C:cytoplasm"/>
    <property type="evidence" value="ECO:0007669"/>
    <property type="project" value="UniProtKB-SubCell"/>
</dbReference>
<evidence type="ECO:0000256" key="8">
    <source>
        <dbReference type="ARBA" id="ARBA00037387"/>
    </source>
</evidence>
<keyword evidence="12" id="KW-0762">Sugar transport</keyword>
<evidence type="ECO:0000259" key="11">
    <source>
        <dbReference type="PROSITE" id="PS51094"/>
    </source>
</evidence>
<dbReference type="Pfam" id="PF00359">
    <property type="entry name" value="PTS_EIIA_2"/>
    <property type="match status" value="1"/>
</dbReference>